<dbReference type="PANTHER" id="PTHR22899">
    <property type="entry name" value="CYCLIN-RELATED F-BOX FAMILY"/>
    <property type="match status" value="1"/>
</dbReference>
<keyword evidence="1" id="KW-0732">Signal</keyword>
<protein>
    <recommendedName>
        <fullName evidence="2">F-box domain-containing protein</fullName>
    </recommendedName>
</protein>
<evidence type="ECO:0000259" key="2">
    <source>
        <dbReference type="PROSITE" id="PS50181"/>
    </source>
</evidence>
<dbReference type="PANTHER" id="PTHR22899:SF0">
    <property type="entry name" value="F-BOX ASSOCIATED DOMAIN-CONTAINING PROTEIN-RELATED"/>
    <property type="match status" value="1"/>
</dbReference>
<dbReference type="InterPro" id="IPR053222">
    <property type="entry name" value="Zygotic_Embryogenesis-Asso"/>
</dbReference>
<evidence type="ECO:0000313" key="3">
    <source>
        <dbReference type="EMBL" id="EFP13573.1"/>
    </source>
</evidence>
<gene>
    <name evidence="3" type="ORF">CRE_10447</name>
</gene>
<dbReference type="InParanoid" id="E3N0Y3"/>
<dbReference type="HOGENOM" id="CLU_028840_5_1_1"/>
<name>E3N0Y3_CAERE</name>
<dbReference type="Proteomes" id="UP000008281">
    <property type="component" value="Unassembled WGS sequence"/>
</dbReference>
<evidence type="ECO:0000256" key="1">
    <source>
        <dbReference type="SAM" id="SignalP"/>
    </source>
</evidence>
<feature type="signal peptide" evidence="1">
    <location>
        <begin position="1"/>
        <end position="16"/>
    </location>
</feature>
<feature type="domain" description="F-box" evidence="2">
    <location>
        <begin position="4"/>
        <end position="55"/>
    </location>
</feature>
<dbReference type="Pfam" id="PF00646">
    <property type="entry name" value="F-box"/>
    <property type="match status" value="1"/>
</dbReference>
<dbReference type="AlphaFoldDB" id="E3N0Y3"/>
<keyword evidence="4" id="KW-1185">Reference proteome</keyword>
<evidence type="ECO:0000313" key="4">
    <source>
        <dbReference type="Proteomes" id="UP000008281"/>
    </source>
</evidence>
<reference evidence="3" key="1">
    <citation type="submission" date="2007-07" db="EMBL/GenBank/DDBJ databases">
        <title>PCAP assembly of the Caenorhabditis remanei genome.</title>
        <authorList>
            <consortium name="The Caenorhabditis remanei Sequencing Consortium"/>
            <person name="Wilson R.K."/>
        </authorList>
    </citation>
    <scope>NUCLEOTIDE SEQUENCE [LARGE SCALE GENOMIC DNA]</scope>
    <source>
        <strain evidence="3">PB4641</strain>
    </source>
</reference>
<dbReference type="PROSITE" id="PS50181">
    <property type="entry name" value="FBOX"/>
    <property type="match status" value="1"/>
</dbReference>
<dbReference type="InterPro" id="IPR001810">
    <property type="entry name" value="F-box_dom"/>
</dbReference>
<dbReference type="Pfam" id="PF07735">
    <property type="entry name" value="FBA_2"/>
    <property type="match status" value="1"/>
</dbReference>
<proteinExistence type="predicted"/>
<organism evidence="4">
    <name type="scientific">Caenorhabditis remanei</name>
    <name type="common">Caenorhabditis vulgaris</name>
    <dbReference type="NCBI Taxonomy" id="31234"/>
    <lineage>
        <taxon>Eukaryota</taxon>
        <taxon>Metazoa</taxon>
        <taxon>Ecdysozoa</taxon>
        <taxon>Nematoda</taxon>
        <taxon>Chromadorea</taxon>
        <taxon>Rhabditida</taxon>
        <taxon>Rhabditina</taxon>
        <taxon>Rhabditomorpha</taxon>
        <taxon>Rhabditoidea</taxon>
        <taxon>Rhabditidae</taxon>
        <taxon>Peloderinae</taxon>
        <taxon>Caenorhabditis</taxon>
    </lineage>
</organism>
<sequence>MATAFNLLRLPYAVLMLVLEQLEFRKRISLSILSKRVRMFVKLLEMKCDHINLKLKYGTIVMEVWVDKQEELKLEMYTSGYVEFIYRHHISLCNTSGVPPMDYACWVMDVMHCKSIHQFRIAQLSHYNILPLLVSLPKINEVIAEETHNSSSPDPRLQKILKIVLPVSSAVTIPYHALKPEDLREIIRGNFDSVTVRKYSADYMPSPDMKYSLNDLRMTNVKSLELAGPAFTLEDLNRYFKLWMEKICNPRLEYLRVWQNGSVNKDLLLDELNSVQMPIRTNRKFKVLGNVTQLGSNEKIDFEFDITRVDGRTATIRISDYGTVCFYVWPESTDDTTNREPNQSSFMSRFSYLSTFYNSFIERFK</sequence>
<dbReference type="OrthoDB" id="9010513at2759"/>
<dbReference type="InterPro" id="IPR012885">
    <property type="entry name" value="F-box_Sdz-33"/>
</dbReference>
<feature type="chain" id="PRO_5003177830" description="F-box domain-containing protein" evidence="1">
    <location>
        <begin position="17"/>
        <end position="365"/>
    </location>
</feature>
<dbReference type="EMBL" id="DS268506">
    <property type="protein sequence ID" value="EFP13573.1"/>
    <property type="molecule type" value="Genomic_DNA"/>
</dbReference>
<accession>E3N0Y3</accession>